<reference evidence="1" key="1">
    <citation type="submission" date="2021-03" db="EMBL/GenBank/DDBJ databases">
        <title>Comparative genomics and phylogenomic investigation of the class Geoglossomycetes provide insights into ecological specialization and systematics.</title>
        <authorList>
            <person name="Melie T."/>
            <person name="Pirro S."/>
            <person name="Miller A.N."/>
            <person name="Quandt A."/>
        </authorList>
    </citation>
    <scope>NUCLEOTIDE SEQUENCE</scope>
    <source>
        <strain evidence="1">GBOQ0MN5Z8</strain>
    </source>
</reference>
<dbReference type="InterPro" id="IPR025213">
    <property type="entry name" value="Sim4_Fta2"/>
</dbReference>
<dbReference type="AlphaFoldDB" id="A0A9P8L273"/>
<name>A0A9P8L273_9PEZI</name>
<keyword evidence="2" id="KW-1185">Reference proteome</keyword>
<evidence type="ECO:0008006" key="3">
    <source>
        <dbReference type="Google" id="ProtNLM"/>
    </source>
</evidence>
<protein>
    <recommendedName>
        <fullName evidence="3">Protein kinase domain-containing protein</fullName>
    </recommendedName>
</protein>
<accession>A0A9P8L273</accession>
<evidence type="ECO:0000313" key="1">
    <source>
        <dbReference type="EMBL" id="KAH0536990.1"/>
    </source>
</evidence>
<sequence length="291" mass="33086">MLFPIIPGDQLDIKVISPLAHGGHSFVFKVSTNRGTGVLKIFRFPNGRDGEIPEVPDPYLYFNREVEAYSRLIEQGATFCPRVISTVLISAKEEQSLRAHMKTYWIHLYRRGLKATQEELPLKALLMELVNGERLTGLDLLSDSILQEELRRAVEEMHACGVAWRDAKWRNILVRSSTTESTAQSDSDSNRVLREAQTKCLTLLDYSNACCQPPLKYVEEEIPSAATTKEEWETIRRNEYEVVQHMIKFGRVGCVTILQRCLRPSNIYCEQVPKSSTNNTAAQEQHTAEVS</sequence>
<dbReference type="SUPFAM" id="SSF56112">
    <property type="entry name" value="Protein kinase-like (PK-like)"/>
    <property type="match status" value="1"/>
</dbReference>
<proteinExistence type="predicted"/>
<evidence type="ECO:0000313" key="2">
    <source>
        <dbReference type="Proteomes" id="UP000698800"/>
    </source>
</evidence>
<dbReference type="Pfam" id="PF13095">
    <property type="entry name" value="FTA2"/>
    <property type="match status" value="1"/>
</dbReference>
<dbReference type="InterPro" id="IPR011009">
    <property type="entry name" value="Kinase-like_dom_sf"/>
</dbReference>
<organism evidence="1 2">
    <name type="scientific">Glutinoglossum americanum</name>
    <dbReference type="NCBI Taxonomy" id="1670608"/>
    <lineage>
        <taxon>Eukaryota</taxon>
        <taxon>Fungi</taxon>
        <taxon>Dikarya</taxon>
        <taxon>Ascomycota</taxon>
        <taxon>Pezizomycotina</taxon>
        <taxon>Geoglossomycetes</taxon>
        <taxon>Geoglossales</taxon>
        <taxon>Geoglossaceae</taxon>
        <taxon>Glutinoglossum</taxon>
    </lineage>
</organism>
<dbReference type="EMBL" id="JAGHQL010000168">
    <property type="protein sequence ID" value="KAH0536990.1"/>
    <property type="molecule type" value="Genomic_DNA"/>
</dbReference>
<comment type="caution">
    <text evidence="1">The sequence shown here is derived from an EMBL/GenBank/DDBJ whole genome shotgun (WGS) entry which is preliminary data.</text>
</comment>
<dbReference type="Gene3D" id="1.10.510.10">
    <property type="entry name" value="Transferase(Phosphotransferase) domain 1"/>
    <property type="match status" value="1"/>
</dbReference>
<dbReference type="Proteomes" id="UP000698800">
    <property type="component" value="Unassembled WGS sequence"/>
</dbReference>
<dbReference type="OrthoDB" id="5419969at2759"/>
<gene>
    <name evidence="1" type="ORF">FGG08_006162</name>
</gene>